<feature type="coiled-coil region" evidence="3">
    <location>
        <begin position="221"/>
        <end position="258"/>
    </location>
</feature>
<comment type="caution">
    <text evidence="5">The sequence shown here is derived from an EMBL/GenBank/DDBJ whole genome shotgun (WGS) entry which is preliminary data.</text>
</comment>
<evidence type="ECO:0000259" key="4">
    <source>
        <dbReference type="Pfam" id="PF04548"/>
    </source>
</evidence>
<organism evidence="5 6">
    <name type="scientific">Gigaspora margarita</name>
    <dbReference type="NCBI Taxonomy" id="4874"/>
    <lineage>
        <taxon>Eukaryota</taxon>
        <taxon>Fungi</taxon>
        <taxon>Fungi incertae sedis</taxon>
        <taxon>Mucoromycota</taxon>
        <taxon>Glomeromycotina</taxon>
        <taxon>Glomeromycetes</taxon>
        <taxon>Diversisporales</taxon>
        <taxon>Gigasporaceae</taxon>
        <taxon>Gigaspora</taxon>
    </lineage>
</organism>
<dbReference type="Proteomes" id="UP000789901">
    <property type="component" value="Unassembled WGS sequence"/>
</dbReference>
<keyword evidence="6" id="KW-1185">Reference proteome</keyword>
<dbReference type="PANTHER" id="PTHR10903:SF184">
    <property type="entry name" value="GTP-BINDING PROTEIN A"/>
    <property type="match status" value="1"/>
</dbReference>
<name>A0ABN7VHX6_GIGMA</name>
<sequence length="267" mass="30577">DSNKSQKSQLHERMFSQKNLTVQIITKKVKKVLLIGRTGSGKSTLANVLVGKEKQFAVSSSSGSLTKSAQSGLFEENGVLYQVIDTVGLCDTAMTKDKVLSELAETCRMLGGGLYRILLVTGDRFTEEEKEMHYTMKETIFDHKFVHYTTIIRTKFPKCKDIVFVDNPPLTGLPKSIEANKEVREYSRKKIIESFIPNCEKYTPPALKEVSEKLVSCFMEKKKLEKGLKEVEEKERRIKELEYEIKELEDVIKENAKNDRFFRCTIL</sequence>
<evidence type="ECO:0000256" key="2">
    <source>
        <dbReference type="ARBA" id="ARBA00023134"/>
    </source>
</evidence>
<dbReference type="InterPro" id="IPR045058">
    <property type="entry name" value="GIMA/IAN/Toc"/>
</dbReference>
<dbReference type="PANTHER" id="PTHR10903">
    <property type="entry name" value="GTPASE, IMAP FAMILY MEMBER-RELATED"/>
    <property type="match status" value="1"/>
</dbReference>
<keyword evidence="2" id="KW-0342">GTP-binding</keyword>
<evidence type="ECO:0000256" key="1">
    <source>
        <dbReference type="ARBA" id="ARBA00022741"/>
    </source>
</evidence>
<dbReference type="Pfam" id="PF04548">
    <property type="entry name" value="AIG1"/>
    <property type="match status" value="1"/>
</dbReference>
<keyword evidence="3" id="KW-0175">Coiled coil</keyword>
<dbReference type="EMBL" id="CAJVQB010015223">
    <property type="protein sequence ID" value="CAG8773229.1"/>
    <property type="molecule type" value="Genomic_DNA"/>
</dbReference>
<dbReference type="InterPro" id="IPR027417">
    <property type="entry name" value="P-loop_NTPase"/>
</dbReference>
<keyword evidence="1" id="KW-0547">Nucleotide-binding</keyword>
<accession>A0ABN7VHX6</accession>
<feature type="domain" description="AIG1-type G" evidence="4">
    <location>
        <begin position="31"/>
        <end position="155"/>
    </location>
</feature>
<reference evidence="5 6" key="1">
    <citation type="submission" date="2021-06" db="EMBL/GenBank/DDBJ databases">
        <authorList>
            <person name="Kallberg Y."/>
            <person name="Tangrot J."/>
            <person name="Rosling A."/>
        </authorList>
    </citation>
    <scope>NUCLEOTIDE SEQUENCE [LARGE SCALE GENOMIC DNA]</scope>
    <source>
        <strain evidence="5 6">120-4 pot B 10/14</strain>
    </source>
</reference>
<gene>
    <name evidence="5" type="ORF">GMARGA_LOCUS18763</name>
</gene>
<evidence type="ECO:0000313" key="6">
    <source>
        <dbReference type="Proteomes" id="UP000789901"/>
    </source>
</evidence>
<dbReference type="InterPro" id="IPR006703">
    <property type="entry name" value="G_AIG1"/>
</dbReference>
<evidence type="ECO:0000256" key="3">
    <source>
        <dbReference type="SAM" id="Coils"/>
    </source>
</evidence>
<evidence type="ECO:0000313" key="5">
    <source>
        <dbReference type="EMBL" id="CAG8773229.1"/>
    </source>
</evidence>
<proteinExistence type="predicted"/>
<dbReference type="SUPFAM" id="SSF52540">
    <property type="entry name" value="P-loop containing nucleoside triphosphate hydrolases"/>
    <property type="match status" value="1"/>
</dbReference>
<feature type="non-terminal residue" evidence="5">
    <location>
        <position position="1"/>
    </location>
</feature>
<dbReference type="Gene3D" id="3.40.50.300">
    <property type="entry name" value="P-loop containing nucleotide triphosphate hydrolases"/>
    <property type="match status" value="1"/>
</dbReference>
<protein>
    <submittedName>
        <fullName evidence="5">17161_t:CDS:1</fullName>
    </submittedName>
</protein>